<comment type="caution">
    <text evidence="1">The sequence shown here is derived from an EMBL/GenBank/DDBJ whole genome shotgun (WGS) entry which is preliminary data.</text>
</comment>
<proteinExistence type="predicted"/>
<reference evidence="1" key="1">
    <citation type="submission" date="2021-06" db="EMBL/GenBank/DDBJ databases">
        <authorList>
            <person name="Kallberg Y."/>
            <person name="Tangrot J."/>
            <person name="Rosling A."/>
        </authorList>
    </citation>
    <scope>NUCLEOTIDE SEQUENCE</scope>
    <source>
        <strain evidence="1">28 12/20/2015</strain>
    </source>
</reference>
<keyword evidence="2" id="KW-1185">Reference proteome</keyword>
<dbReference type="Proteomes" id="UP000789366">
    <property type="component" value="Unassembled WGS sequence"/>
</dbReference>
<gene>
    <name evidence="1" type="ORF">SPELUC_LOCUS3891</name>
</gene>
<dbReference type="EMBL" id="CAJVPW010003173">
    <property type="protein sequence ID" value="CAG8520088.1"/>
    <property type="molecule type" value="Genomic_DNA"/>
</dbReference>
<protein>
    <submittedName>
        <fullName evidence="1">5_t:CDS:1</fullName>
    </submittedName>
</protein>
<accession>A0ACA9LBB5</accession>
<name>A0ACA9LBB5_9GLOM</name>
<sequence length="47" mass="5438">MPCNWLLDVIISQPCKGYSQETKSSFQLCVPCGQGKERAYKYYKQSM</sequence>
<evidence type="ECO:0000313" key="1">
    <source>
        <dbReference type="EMBL" id="CAG8520088.1"/>
    </source>
</evidence>
<organism evidence="1 2">
    <name type="scientific">Cetraspora pellucida</name>
    <dbReference type="NCBI Taxonomy" id="1433469"/>
    <lineage>
        <taxon>Eukaryota</taxon>
        <taxon>Fungi</taxon>
        <taxon>Fungi incertae sedis</taxon>
        <taxon>Mucoromycota</taxon>
        <taxon>Glomeromycotina</taxon>
        <taxon>Glomeromycetes</taxon>
        <taxon>Diversisporales</taxon>
        <taxon>Gigasporaceae</taxon>
        <taxon>Cetraspora</taxon>
    </lineage>
</organism>
<evidence type="ECO:0000313" key="2">
    <source>
        <dbReference type="Proteomes" id="UP000789366"/>
    </source>
</evidence>